<dbReference type="EMBL" id="SFCI01000495">
    <property type="protein sequence ID" value="TFY79472.1"/>
    <property type="molecule type" value="Genomic_DNA"/>
</dbReference>
<gene>
    <name evidence="7" type="ORF">EWM64_g4540</name>
</gene>
<organism evidence="7 8">
    <name type="scientific">Hericium alpestre</name>
    <dbReference type="NCBI Taxonomy" id="135208"/>
    <lineage>
        <taxon>Eukaryota</taxon>
        <taxon>Fungi</taxon>
        <taxon>Dikarya</taxon>
        <taxon>Basidiomycota</taxon>
        <taxon>Agaricomycotina</taxon>
        <taxon>Agaricomycetes</taxon>
        <taxon>Russulales</taxon>
        <taxon>Hericiaceae</taxon>
        <taxon>Hericium</taxon>
    </lineage>
</organism>
<protein>
    <recommendedName>
        <fullName evidence="5">Protein-S-isoprenylcysteine O-methyltransferase</fullName>
        <ecNumber evidence="5">2.1.1.100</ecNumber>
    </recommendedName>
</protein>
<comment type="subcellular location">
    <subcellularLocation>
        <location evidence="5">Endoplasmic reticulum membrane</location>
        <topology evidence="5">Multi-pass membrane protein</topology>
    </subcellularLocation>
    <subcellularLocation>
        <location evidence="1">Membrane</location>
        <topology evidence="1">Multi-pass membrane protein</topology>
    </subcellularLocation>
</comment>
<keyword evidence="5" id="KW-0808">Transferase</keyword>
<reference evidence="7 8" key="1">
    <citation type="submission" date="2019-02" db="EMBL/GenBank/DDBJ databases">
        <title>Genome sequencing of the rare red list fungi Hericium alpestre (H. flagellum).</title>
        <authorList>
            <person name="Buettner E."/>
            <person name="Kellner H."/>
        </authorList>
    </citation>
    <scope>NUCLEOTIDE SEQUENCE [LARGE SCALE GENOMIC DNA]</scope>
    <source>
        <strain evidence="7 8">DSM 108284</strain>
    </source>
</reference>
<keyword evidence="6" id="KW-0732">Signal</keyword>
<proteinExistence type="inferred from homology"/>
<comment type="caution">
    <text evidence="5">Lacks conserved residue(s) required for the propagation of feature annotation.</text>
</comment>
<keyword evidence="5" id="KW-0489">Methyltransferase</keyword>
<dbReference type="GO" id="GO:0032259">
    <property type="term" value="P:methylation"/>
    <property type="evidence" value="ECO:0007669"/>
    <property type="project" value="UniProtKB-KW"/>
</dbReference>
<dbReference type="Pfam" id="PF04140">
    <property type="entry name" value="ICMT"/>
    <property type="match status" value="1"/>
</dbReference>
<accession>A0A4Y9ZXD8</accession>
<keyword evidence="2 5" id="KW-0812">Transmembrane</keyword>
<name>A0A4Y9ZXD8_9AGAM</name>
<comment type="similarity">
    <text evidence="5">Belongs to the class VI-like SAM-binding methyltransferase superfamily. Isoprenylcysteine carboxyl methyltransferase family.</text>
</comment>
<evidence type="ECO:0000256" key="2">
    <source>
        <dbReference type="ARBA" id="ARBA00022692"/>
    </source>
</evidence>
<keyword evidence="5" id="KW-0256">Endoplasmic reticulum</keyword>
<dbReference type="Proteomes" id="UP000298061">
    <property type="component" value="Unassembled WGS sequence"/>
</dbReference>
<evidence type="ECO:0000256" key="1">
    <source>
        <dbReference type="ARBA" id="ARBA00004141"/>
    </source>
</evidence>
<dbReference type="EC" id="2.1.1.100" evidence="5"/>
<feature type="transmembrane region" description="Helical" evidence="5">
    <location>
        <begin position="110"/>
        <end position="133"/>
    </location>
</feature>
<dbReference type="OrthoDB" id="422086at2759"/>
<dbReference type="GO" id="GO:0004671">
    <property type="term" value="F:protein C-terminal S-isoprenylcysteine carboxyl O-methyltransferase activity"/>
    <property type="evidence" value="ECO:0007669"/>
    <property type="project" value="UniProtKB-EC"/>
</dbReference>
<keyword evidence="4 5" id="KW-0472">Membrane</keyword>
<feature type="chain" id="PRO_5021204623" description="Protein-S-isoprenylcysteine O-methyltransferase" evidence="6">
    <location>
        <begin position="19"/>
        <end position="255"/>
    </location>
</feature>
<dbReference type="PANTHER" id="PTHR12714">
    <property type="entry name" value="PROTEIN-S ISOPRENYLCYSTEINE O-METHYLTRANSFERASE"/>
    <property type="match status" value="1"/>
</dbReference>
<keyword evidence="3 5" id="KW-1133">Transmembrane helix</keyword>
<evidence type="ECO:0000256" key="3">
    <source>
        <dbReference type="ARBA" id="ARBA00022989"/>
    </source>
</evidence>
<feature type="transmembrane region" description="Helical" evidence="5">
    <location>
        <begin position="205"/>
        <end position="222"/>
    </location>
</feature>
<evidence type="ECO:0000256" key="4">
    <source>
        <dbReference type="ARBA" id="ARBA00023136"/>
    </source>
</evidence>
<evidence type="ECO:0000256" key="6">
    <source>
        <dbReference type="SAM" id="SignalP"/>
    </source>
</evidence>
<comment type="caution">
    <text evidence="7">The sequence shown here is derived from an EMBL/GenBank/DDBJ whole genome shotgun (WGS) entry which is preliminary data.</text>
</comment>
<keyword evidence="8" id="KW-1185">Reference proteome</keyword>
<dbReference type="PANTHER" id="PTHR12714:SF9">
    <property type="entry name" value="PROTEIN-S-ISOPRENYLCYSTEINE O-METHYLTRANSFERASE"/>
    <property type="match status" value="1"/>
</dbReference>
<dbReference type="AlphaFoldDB" id="A0A4Y9ZXD8"/>
<comment type="catalytic activity">
    <reaction evidence="5">
        <text>[protein]-C-terminal S-[(2E,6E)-farnesyl]-L-cysteine + S-adenosyl-L-methionine = [protein]-C-terminal S-[(2E,6E)-farnesyl]-L-cysteine methyl ester + S-adenosyl-L-homocysteine</text>
        <dbReference type="Rhea" id="RHEA:21672"/>
        <dbReference type="Rhea" id="RHEA-COMP:12125"/>
        <dbReference type="Rhea" id="RHEA-COMP:12126"/>
        <dbReference type="ChEBI" id="CHEBI:57856"/>
        <dbReference type="ChEBI" id="CHEBI:59789"/>
        <dbReference type="ChEBI" id="CHEBI:90510"/>
        <dbReference type="ChEBI" id="CHEBI:90511"/>
        <dbReference type="EC" id="2.1.1.100"/>
    </reaction>
</comment>
<feature type="signal peptide" evidence="6">
    <location>
        <begin position="1"/>
        <end position="18"/>
    </location>
</feature>
<evidence type="ECO:0000313" key="8">
    <source>
        <dbReference type="Proteomes" id="UP000298061"/>
    </source>
</evidence>
<keyword evidence="5" id="KW-0949">S-adenosyl-L-methionine</keyword>
<dbReference type="GO" id="GO:0005789">
    <property type="term" value="C:endoplasmic reticulum membrane"/>
    <property type="evidence" value="ECO:0007669"/>
    <property type="project" value="UniProtKB-SubCell"/>
</dbReference>
<dbReference type="STRING" id="135208.A0A4Y9ZXD8"/>
<evidence type="ECO:0000256" key="5">
    <source>
        <dbReference type="RuleBase" id="RU362022"/>
    </source>
</evidence>
<evidence type="ECO:0000313" key="7">
    <source>
        <dbReference type="EMBL" id="TFY79472.1"/>
    </source>
</evidence>
<dbReference type="Gene3D" id="1.20.120.1630">
    <property type="match status" value="1"/>
</dbReference>
<dbReference type="InterPro" id="IPR007269">
    <property type="entry name" value="ICMT_MeTrfase"/>
</dbReference>
<sequence>MESIAIALLKIPIILTCARLFDKATTSPPQVATGNADQQLETEQHKALDTKSISLLERKEWITISCYSSRLSYWTFSLVEIAVILARQFHSHALSGQLLRLLTGPAISDAPRIGMLSTVYLAGAALLVAGATLRLVCFRTMGRFFTFNLTLRQQHKLVQSGPYAVVRHPSYTGGMLKTAGMIVTALLAPGSWYVEAGRHMRLGPYAAGFLVANMCSAMYYFMRGAKEDGYLKKEFGKEWEDYARRVPYRYIPGIW</sequence>